<dbReference type="AlphaFoldDB" id="A0A4Q2DDF5"/>
<dbReference type="PANTHER" id="PTHR10039">
    <property type="entry name" value="AMELOGENIN"/>
    <property type="match status" value="1"/>
</dbReference>
<protein>
    <recommendedName>
        <fullName evidence="3">Nephrocystin 3-like N-terminal domain-containing protein</fullName>
    </recommendedName>
</protein>
<dbReference type="Proteomes" id="UP000290288">
    <property type="component" value="Unassembled WGS sequence"/>
</dbReference>
<proteinExistence type="predicted"/>
<feature type="compositionally biased region" description="Polar residues" evidence="2">
    <location>
        <begin position="11"/>
        <end position="23"/>
    </location>
</feature>
<organism evidence="4 5">
    <name type="scientific">Candolleomyces aberdarensis</name>
    <dbReference type="NCBI Taxonomy" id="2316362"/>
    <lineage>
        <taxon>Eukaryota</taxon>
        <taxon>Fungi</taxon>
        <taxon>Dikarya</taxon>
        <taxon>Basidiomycota</taxon>
        <taxon>Agaricomycotina</taxon>
        <taxon>Agaricomycetes</taxon>
        <taxon>Agaricomycetidae</taxon>
        <taxon>Agaricales</taxon>
        <taxon>Agaricineae</taxon>
        <taxon>Psathyrellaceae</taxon>
        <taxon>Candolleomyces</taxon>
    </lineage>
</organism>
<dbReference type="PANTHER" id="PTHR10039:SF14">
    <property type="entry name" value="NACHT DOMAIN-CONTAINING PROTEIN"/>
    <property type="match status" value="1"/>
</dbReference>
<comment type="caution">
    <text evidence="4">The sequence shown here is derived from an EMBL/GenBank/DDBJ whole genome shotgun (WGS) entry which is preliminary data.</text>
</comment>
<accession>A0A4Q2DDF5</accession>
<feature type="region of interest" description="Disordered" evidence="2">
    <location>
        <begin position="1"/>
        <end position="23"/>
    </location>
</feature>
<dbReference type="EMBL" id="SDEE01000316">
    <property type="protein sequence ID" value="RXW17733.1"/>
    <property type="molecule type" value="Genomic_DNA"/>
</dbReference>
<feature type="domain" description="Nephrocystin 3-like N-terminal" evidence="3">
    <location>
        <begin position="102"/>
        <end position="265"/>
    </location>
</feature>
<evidence type="ECO:0000259" key="3">
    <source>
        <dbReference type="Pfam" id="PF24883"/>
    </source>
</evidence>
<gene>
    <name evidence="4" type="ORF">EST38_g8121</name>
</gene>
<dbReference type="OrthoDB" id="5967843at2759"/>
<evidence type="ECO:0000313" key="5">
    <source>
        <dbReference type="Proteomes" id="UP000290288"/>
    </source>
</evidence>
<name>A0A4Q2DDF5_9AGAR</name>
<sequence>MNLSYPWEPKNQFSPCPNTASNSTFTSQWPAEDGIQRSVGRSVEPMLQCIDANNVILHSWVDSIGGWELLIKSTAPNAIHNSRPEYDAPKSDEDTPIEVPSEITGWIEDRDGPQRLLCVTGAAGSGISALQQKTAEECERNNILAASFFLSAADPTRNTANTVVPTIAYQLGRLNERLEWFIKTTVEKDLLIFTQSLKDQINALIVRPFEHIRDSGMDLRSLPYVILIDALDECKGEDRQAELLTAIRECFLVDGLPFRIFITSRPERAIRPALEPGGHLHAVACHIQL</sequence>
<dbReference type="SUPFAM" id="SSF52540">
    <property type="entry name" value="P-loop containing nucleoside triphosphate hydrolases"/>
    <property type="match status" value="1"/>
</dbReference>
<keyword evidence="5" id="KW-1185">Reference proteome</keyword>
<dbReference type="Pfam" id="PF24883">
    <property type="entry name" value="NPHP3_N"/>
    <property type="match status" value="1"/>
</dbReference>
<dbReference type="STRING" id="2316362.A0A4Q2DDF5"/>
<dbReference type="InterPro" id="IPR056884">
    <property type="entry name" value="NPHP3-like_N"/>
</dbReference>
<keyword evidence="1" id="KW-0677">Repeat</keyword>
<reference evidence="4 5" key="1">
    <citation type="submission" date="2019-01" db="EMBL/GenBank/DDBJ databases">
        <title>Draft genome sequence of Psathyrella aberdarensis IHI B618.</title>
        <authorList>
            <person name="Buettner E."/>
            <person name="Kellner H."/>
        </authorList>
    </citation>
    <scope>NUCLEOTIDE SEQUENCE [LARGE SCALE GENOMIC DNA]</scope>
    <source>
        <strain evidence="4 5">IHI B618</strain>
    </source>
</reference>
<evidence type="ECO:0000313" key="4">
    <source>
        <dbReference type="EMBL" id="RXW17733.1"/>
    </source>
</evidence>
<evidence type="ECO:0000256" key="2">
    <source>
        <dbReference type="SAM" id="MobiDB-lite"/>
    </source>
</evidence>
<dbReference type="InterPro" id="IPR027417">
    <property type="entry name" value="P-loop_NTPase"/>
</dbReference>
<evidence type="ECO:0000256" key="1">
    <source>
        <dbReference type="ARBA" id="ARBA00022737"/>
    </source>
</evidence>